<dbReference type="InterPro" id="IPR036683">
    <property type="entry name" value="CO_DH_flav_C_dom_sf"/>
</dbReference>
<dbReference type="InterPro" id="IPR016169">
    <property type="entry name" value="FAD-bd_PCMH_sub2"/>
</dbReference>
<sequence length="288" mass="32478">MALDFEWIEPESLEEVKQALSSGDIGTRIVSGGTALSLIMKQGIYSPERLVSLKRVKQQLNYIKADELGNLYIGCMTTLRDMELSPLVQKLAPVIIDALHHVANPRIRYVASIGGNLSHGDAHLDLPPILLAMGAKIKAESTTEERWIELKDFFHGYYETSLEPSEILTEVFIPKQDNRLIGTYMKYTTLSNDDWPTLGVAAFLRIEDGIVSEIRLVVSAVTDVPTQLTEVEEMLWGKSLDEELIEKAALRAYDIVEPLEDLRGSVWYKKEMVKVHIRRVLNQLLLEA</sequence>
<feature type="domain" description="FAD-binding PCMH-type" evidence="4">
    <location>
        <begin position="1"/>
        <end position="178"/>
    </location>
</feature>
<evidence type="ECO:0000313" key="5">
    <source>
        <dbReference type="EMBL" id="RUQ30963.1"/>
    </source>
</evidence>
<dbReference type="SUPFAM" id="SSF56176">
    <property type="entry name" value="FAD-binding/transporter-associated domain-like"/>
    <property type="match status" value="1"/>
</dbReference>
<evidence type="ECO:0000259" key="4">
    <source>
        <dbReference type="PROSITE" id="PS51387"/>
    </source>
</evidence>
<keyword evidence="3" id="KW-0560">Oxidoreductase</keyword>
<keyword evidence="1" id="KW-0285">Flavoprotein</keyword>
<proteinExistence type="predicted"/>
<dbReference type="GO" id="GO:0071949">
    <property type="term" value="F:FAD binding"/>
    <property type="evidence" value="ECO:0007669"/>
    <property type="project" value="InterPro"/>
</dbReference>
<comment type="caution">
    <text evidence="5">The sequence shown here is derived from an EMBL/GenBank/DDBJ whole genome shotgun (WGS) entry which is preliminary data.</text>
</comment>
<dbReference type="RefSeq" id="WP_126863748.1">
    <property type="nucleotide sequence ID" value="NZ_JAUSTX010000005.1"/>
</dbReference>
<evidence type="ECO:0000256" key="3">
    <source>
        <dbReference type="ARBA" id="ARBA00023002"/>
    </source>
</evidence>
<keyword evidence="2" id="KW-0274">FAD</keyword>
<gene>
    <name evidence="5" type="ORF">ELQ35_05060</name>
</gene>
<dbReference type="EMBL" id="RYZZ01000006">
    <property type="protein sequence ID" value="RUQ30963.1"/>
    <property type="molecule type" value="Genomic_DNA"/>
</dbReference>
<name>A0A433HRV8_9BACI</name>
<dbReference type="Proteomes" id="UP000267430">
    <property type="component" value="Unassembled WGS sequence"/>
</dbReference>
<dbReference type="Pfam" id="PF03450">
    <property type="entry name" value="CO_deh_flav_C"/>
    <property type="match status" value="1"/>
</dbReference>
<dbReference type="OrthoDB" id="9774454at2"/>
<dbReference type="GO" id="GO:0016491">
    <property type="term" value="F:oxidoreductase activity"/>
    <property type="evidence" value="ECO:0007669"/>
    <property type="project" value="UniProtKB-KW"/>
</dbReference>
<accession>A0A433HRV8</accession>
<dbReference type="PANTHER" id="PTHR42659">
    <property type="entry name" value="XANTHINE DEHYDROGENASE SUBUNIT C-RELATED"/>
    <property type="match status" value="1"/>
</dbReference>
<evidence type="ECO:0000313" key="6">
    <source>
        <dbReference type="Proteomes" id="UP000267430"/>
    </source>
</evidence>
<dbReference type="InterPro" id="IPR005107">
    <property type="entry name" value="CO_DH_flav_C"/>
</dbReference>
<evidence type="ECO:0000256" key="1">
    <source>
        <dbReference type="ARBA" id="ARBA00022630"/>
    </source>
</evidence>
<dbReference type="InterPro" id="IPR036318">
    <property type="entry name" value="FAD-bd_PCMH-like_sf"/>
</dbReference>
<protein>
    <submittedName>
        <fullName evidence="5">Xanthine dehydrogenase family protein subunit M</fullName>
    </submittedName>
</protein>
<dbReference type="Gene3D" id="3.30.43.10">
    <property type="entry name" value="Uridine Diphospho-n-acetylenolpyruvylglucosamine Reductase, domain 2"/>
    <property type="match status" value="1"/>
</dbReference>
<dbReference type="InterPro" id="IPR016167">
    <property type="entry name" value="FAD-bd_PCMH_sub1"/>
</dbReference>
<dbReference type="InterPro" id="IPR016166">
    <property type="entry name" value="FAD-bd_PCMH"/>
</dbReference>
<dbReference type="InterPro" id="IPR002346">
    <property type="entry name" value="Mopterin_DH_FAD-bd"/>
</dbReference>
<dbReference type="PROSITE" id="PS51387">
    <property type="entry name" value="FAD_PCMH"/>
    <property type="match status" value="1"/>
</dbReference>
<keyword evidence="6" id="KW-1185">Reference proteome</keyword>
<dbReference type="SMART" id="SM01092">
    <property type="entry name" value="CO_deh_flav_C"/>
    <property type="match status" value="1"/>
</dbReference>
<dbReference type="Pfam" id="PF00941">
    <property type="entry name" value="FAD_binding_5"/>
    <property type="match status" value="1"/>
</dbReference>
<dbReference type="InterPro" id="IPR051312">
    <property type="entry name" value="Diverse_Substr_Oxidored"/>
</dbReference>
<organism evidence="5 6">
    <name type="scientific">Peribacillus cavernae</name>
    <dbReference type="NCBI Taxonomy" id="1674310"/>
    <lineage>
        <taxon>Bacteria</taxon>
        <taxon>Bacillati</taxon>
        <taxon>Bacillota</taxon>
        <taxon>Bacilli</taxon>
        <taxon>Bacillales</taxon>
        <taxon>Bacillaceae</taxon>
        <taxon>Peribacillus</taxon>
    </lineage>
</organism>
<dbReference type="SUPFAM" id="SSF55447">
    <property type="entry name" value="CO dehydrogenase flavoprotein C-terminal domain-like"/>
    <property type="match status" value="1"/>
</dbReference>
<dbReference type="Gene3D" id="3.30.390.50">
    <property type="entry name" value="CO dehydrogenase flavoprotein, C-terminal domain"/>
    <property type="match status" value="1"/>
</dbReference>
<dbReference type="Gene3D" id="3.30.465.10">
    <property type="match status" value="1"/>
</dbReference>
<reference evidence="5 6" key="1">
    <citation type="submission" date="2018-12" db="EMBL/GenBank/DDBJ databases">
        <title>Bacillus chawlae sp. nov., Bacillus glennii sp. nov., and Bacillus saganii sp. nov. Isolated from the Vehicle Assembly Building at Kennedy Space Center where the Viking Spacecraft were Assembled.</title>
        <authorList>
            <person name="Seuylemezian A."/>
            <person name="Vaishampayan P."/>
        </authorList>
    </citation>
    <scope>NUCLEOTIDE SEQUENCE [LARGE SCALE GENOMIC DNA]</scope>
    <source>
        <strain evidence="5 6">L5</strain>
    </source>
</reference>
<dbReference type="AlphaFoldDB" id="A0A433HRV8"/>
<dbReference type="PANTHER" id="PTHR42659:SF2">
    <property type="entry name" value="XANTHINE DEHYDROGENASE SUBUNIT C-RELATED"/>
    <property type="match status" value="1"/>
</dbReference>
<evidence type="ECO:0000256" key="2">
    <source>
        <dbReference type="ARBA" id="ARBA00022827"/>
    </source>
</evidence>